<dbReference type="EMBL" id="CAJEUB010000046">
    <property type="protein sequence ID" value="CAD1847306.1"/>
    <property type="molecule type" value="Genomic_DNA"/>
</dbReference>
<sequence>MVLSTTARMARVAETSCGTSSVPVEHFRKTTRANQRCAEEVVSAVLFGVWVASVDDSLPREDAVTHLTSFVSRLLVLAVDIYSHKIKNHLEPQPEHGRIQFHRLNIKNGSQPEGVIKMTDLIRFSPFLRMSTEHLIDSPPDPVPPTQHQERLLTRGPHQDVGSGELLAFLPHHTRHNTPPPAGPRFSLFLWMPYLLLHLCFFPPAVSLIINLAAICPLPSTISTHHIQQFLRCPSGGRLSIGLKTASGSFTSPLVRCWEDCWKLSPKGSPCDR</sequence>
<evidence type="ECO:0000313" key="2">
    <source>
        <dbReference type="EMBL" id="CAD1847306.1"/>
    </source>
</evidence>
<feature type="transmembrane region" description="Helical" evidence="1">
    <location>
        <begin position="194"/>
        <end position="215"/>
    </location>
</feature>
<protein>
    <submittedName>
        <fullName evidence="2">Uncharacterized protein</fullName>
    </submittedName>
</protein>
<organism evidence="2">
    <name type="scientific">Ananas comosus var. bracteatus</name>
    <name type="common">red pineapple</name>
    <dbReference type="NCBI Taxonomy" id="296719"/>
    <lineage>
        <taxon>Eukaryota</taxon>
        <taxon>Viridiplantae</taxon>
        <taxon>Streptophyta</taxon>
        <taxon>Embryophyta</taxon>
        <taxon>Tracheophyta</taxon>
        <taxon>Spermatophyta</taxon>
        <taxon>Magnoliopsida</taxon>
        <taxon>Liliopsida</taxon>
        <taxon>Poales</taxon>
        <taxon>Bromeliaceae</taxon>
        <taxon>Bromelioideae</taxon>
        <taxon>Ananas</taxon>
    </lineage>
</organism>
<keyword evidence="1" id="KW-0472">Membrane</keyword>
<proteinExistence type="predicted"/>
<keyword evidence="1" id="KW-0812">Transmembrane</keyword>
<evidence type="ECO:0000256" key="1">
    <source>
        <dbReference type="SAM" id="Phobius"/>
    </source>
</evidence>
<accession>A0A6V7QX56</accession>
<gene>
    <name evidence="2" type="ORF">CB5_LOCUS30517</name>
</gene>
<name>A0A6V7QX56_ANACO</name>
<dbReference type="AlphaFoldDB" id="A0A6V7QX56"/>
<keyword evidence="1" id="KW-1133">Transmembrane helix</keyword>
<reference evidence="2" key="1">
    <citation type="submission" date="2020-07" db="EMBL/GenBank/DDBJ databases">
        <authorList>
            <person name="Lin J."/>
        </authorList>
    </citation>
    <scope>NUCLEOTIDE SEQUENCE</scope>
</reference>